<dbReference type="EMBL" id="CAJOBZ010000029">
    <property type="protein sequence ID" value="CAF4884676.1"/>
    <property type="molecule type" value="Genomic_DNA"/>
</dbReference>
<dbReference type="InterPro" id="IPR000073">
    <property type="entry name" value="AB_hydrolase_1"/>
</dbReference>
<dbReference type="InterPro" id="IPR029058">
    <property type="entry name" value="AB_hydrolase_fold"/>
</dbReference>
<reference evidence="13" key="1">
    <citation type="submission" date="2021-02" db="EMBL/GenBank/DDBJ databases">
        <authorList>
            <person name="Steward A R."/>
        </authorList>
    </citation>
    <scope>NUCLEOTIDE SEQUENCE</scope>
</reference>
<dbReference type="PANTHER" id="PTHR46118">
    <property type="entry name" value="PROTEIN ABHD11"/>
    <property type="match status" value="1"/>
</dbReference>
<proteinExistence type="inferred from homology"/>
<dbReference type="GO" id="GO:0005739">
    <property type="term" value="C:mitochondrion"/>
    <property type="evidence" value="ECO:0007669"/>
    <property type="project" value="TreeGrafter"/>
</dbReference>
<comment type="caution">
    <text evidence="13">The sequence shown here is derived from an EMBL/GenBank/DDBJ whole genome shotgun (WGS) entry which is preliminary data.</text>
</comment>
<evidence type="ECO:0000256" key="3">
    <source>
        <dbReference type="ARBA" id="ARBA00026104"/>
    </source>
</evidence>
<comment type="catalytic activity">
    <reaction evidence="9">
        <text>1,2-didecanoylglycerol + H2O = decanoylglycerol + decanoate + H(+)</text>
        <dbReference type="Rhea" id="RHEA:48596"/>
        <dbReference type="ChEBI" id="CHEBI:11152"/>
        <dbReference type="ChEBI" id="CHEBI:15377"/>
        <dbReference type="ChEBI" id="CHEBI:15378"/>
        <dbReference type="ChEBI" id="CHEBI:27689"/>
        <dbReference type="ChEBI" id="CHEBI:90605"/>
    </reaction>
</comment>
<gene>
    <name evidence="13" type="ORF">PMACD_LOCUS9921</name>
</gene>
<evidence type="ECO:0000256" key="6">
    <source>
        <dbReference type="ARBA" id="ARBA00043742"/>
    </source>
</evidence>
<dbReference type="SUPFAM" id="SSF53474">
    <property type="entry name" value="alpha/beta-Hydrolases"/>
    <property type="match status" value="1"/>
</dbReference>
<comment type="catalytic activity">
    <reaction evidence="6">
        <text>a 1,3-diacyl-sn-glycerol + H2O = a 1-acyl-sn-glycerol + a fatty acid + H(+)</text>
        <dbReference type="Rhea" id="RHEA:38503"/>
        <dbReference type="ChEBI" id="CHEBI:15377"/>
        <dbReference type="ChEBI" id="CHEBI:15378"/>
        <dbReference type="ChEBI" id="CHEBI:28868"/>
        <dbReference type="ChEBI" id="CHEBI:64683"/>
        <dbReference type="ChEBI" id="CHEBI:77272"/>
    </reaction>
</comment>
<evidence type="ECO:0000256" key="5">
    <source>
        <dbReference type="ARBA" id="ARBA00043667"/>
    </source>
</evidence>
<keyword evidence="14" id="KW-1185">Reference proteome</keyword>
<dbReference type="Proteomes" id="UP000663880">
    <property type="component" value="Unassembled WGS sequence"/>
</dbReference>
<evidence type="ECO:0000256" key="11">
    <source>
        <dbReference type="ARBA" id="ARBA00048919"/>
    </source>
</evidence>
<dbReference type="AlphaFoldDB" id="A0A821U6B5"/>
<dbReference type="PRINTS" id="PR00111">
    <property type="entry name" value="ABHYDROLASE"/>
</dbReference>
<dbReference type="Gene3D" id="3.40.50.1820">
    <property type="entry name" value="alpha/beta hydrolase"/>
    <property type="match status" value="1"/>
</dbReference>
<evidence type="ECO:0000256" key="1">
    <source>
        <dbReference type="ARBA" id="ARBA00008645"/>
    </source>
</evidence>
<organism evidence="13 14">
    <name type="scientific">Pieris macdunnoughi</name>
    <dbReference type="NCBI Taxonomy" id="345717"/>
    <lineage>
        <taxon>Eukaryota</taxon>
        <taxon>Metazoa</taxon>
        <taxon>Ecdysozoa</taxon>
        <taxon>Arthropoda</taxon>
        <taxon>Hexapoda</taxon>
        <taxon>Insecta</taxon>
        <taxon>Pterygota</taxon>
        <taxon>Neoptera</taxon>
        <taxon>Endopterygota</taxon>
        <taxon>Lepidoptera</taxon>
        <taxon>Glossata</taxon>
        <taxon>Ditrysia</taxon>
        <taxon>Papilionoidea</taxon>
        <taxon>Pieridae</taxon>
        <taxon>Pierinae</taxon>
        <taxon>Pieris</taxon>
    </lineage>
</organism>
<comment type="similarity">
    <text evidence="1">Belongs to the AB hydrolase superfamily.</text>
</comment>
<evidence type="ECO:0000313" key="14">
    <source>
        <dbReference type="Proteomes" id="UP000663880"/>
    </source>
</evidence>
<name>A0A821U6B5_9NEOP</name>
<evidence type="ECO:0000256" key="10">
    <source>
        <dbReference type="ARBA" id="ARBA00048513"/>
    </source>
</evidence>
<evidence type="ECO:0000313" key="13">
    <source>
        <dbReference type="EMBL" id="CAF4884676.1"/>
    </source>
</evidence>
<keyword evidence="2" id="KW-0378">Hydrolase</keyword>
<protein>
    <recommendedName>
        <fullName evidence="7">sn-1-specific diacylglycerol lipase ABHD11</fullName>
        <ecNumber evidence="3">3.1.1.116</ecNumber>
    </recommendedName>
    <alternativeName>
        <fullName evidence="4">Alpha/beta hydrolase domain-containing protein 11</fullName>
    </alternativeName>
</protein>
<comment type="catalytic activity">
    <reaction evidence="5">
        <text>a 1,2-diacyl-sn-glycerol + H2O = a 2-acylglycerol + a fatty acid + H(+)</text>
        <dbReference type="Rhea" id="RHEA:33275"/>
        <dbReference type="ChEBI" id="CHEBI:15377"/>
        <dbReference type="ChEBI" id="CHEBI:15378"/>
        <dbReference type="ChEBI" id="CHEBI:17389"/>
        <dbReference type="ChEBI" id="CHEBI:17815"/>
        <dbReference type="ChEBI" id="CHEBI:28868"/>
        <dbReference type="EC" id="3.1.1.116"/>
    </reaction>
</comment>
<evidence type="ECO:0000256" key="2">
    <source>
        <dbReference type="ARBA" id="ARBA00022801"/>
    </source>
</evidence>
<comment type="catalytic activity">
    <reaction evidence="11">
        <text>1-octadecanoyl-2-(5Z,8Z,11Z,14Z-eicosatetraenoyl)-sn-glycerol + H2O = 2-(5Z,8Z,11Z,14Z-eicosatetraenoyl)-glycerol + octadecanoate + H(+)</text>
        <dbReference type="Rhea" id="RHEA:38507"/>
        <dbReference type="ChEBI" id="CHEBI:15377"/>
        <dbReference type="ChEBI" id="CHEBI:15378"/>
        <dbReference type="ChEBI" id="CHEBI:25629"/>
        <dbReference type="ChEBI" id="CHEBI:52392"/>
        <dbReference type="ChEBI" id="CHEBI:75728"/>
    </reaction>
</comment>
<dbReference type="Pfam" id="PF00561">
    <property type="entry name" value="Abhydrolase_1"/>
    <property type="match status" value="1"/>
</dbReference>
<comment type="catalytic activity">
    <reaction evidence="8">
        <text>1-octadecanoyl-2-(4Z,7Z,10Z,13Z,16Z,19Z-docosahexaenoyl)-sn-glycerol + H2O = 2-(4Z,7Z,10Z,13Z,16Z,19Z-docosahexaenoyl)-glycerol + octadecanoate + H(+)</text>
        <dbReference type="Rhea" id="RHEA:77107"/>
        <dbReference type="ChEBI" id="CHEBI:15377"/>
        <dbReference type="ChEBI" id="CHEBI:15378"/>
        <dbReference type="ChEBI" id="CHEBI:25629"/>
        <dbReference type="ChEBI" id="CHEBI:77129"/>
        <dbReference type="ChEBI" id="CHEBI:186738"/>
    </reaction>
</comment>
<evidence type="ECO:0000256" key="4">
    <source>
        <dbReference type="ARBA" id="ARBA00042703"/>
    </source>
</evidence>
<dbReference type="PANTHER" id="PTHR46118:SF4">
    <property type="entry name" value="PROTEIN ABHD11"/>
    <property type="match status" value="1"/>
</dbReference>
<sequence>MSYLTKIITNLPYKHSFYNYVHSRTAVDLVYKVHGNENYNNAPVIVIHGLLGMKKNWESVSKKINENTSKTVITVDVRNHGESPHTSSHTYHELASDISQLISKLSLKTSHIIGHSMGGRTGMVLALTEPSKIESLIVVDISPVSTAGILNDFFPKLIKAMRSTNFEGADHISKARSIARDHLASTGVVKPESSGFILMNIGPVKGGSYGWICNLDTLIKHFTDIATFPSNLNGKQYSGKTLFIGGDKSNYIPPEDLNGIKKYFPKAELEYVKGVGHNVHAEDPSTFLKIVTKFLT</sequence>
<dbReference type="GO" id="GO:0052689">
    <property type="term" value="F:carboxylic ester hydrolase activity"/>
    <property type="evidence" value="ECO:0007669"/>
    <property type="project" value="TreeGrafter"/>
</dbReference>
<comment type="catalytic activity">
    <reaction evidence="10">
        <text>1-octadecanoyl-2-(9Z-octadecenoyl)-sn-glycerol + H2O = 2-(9Z-octadecenoyl)-glycerol + octadecanoate + H(+)</text>
        <dbReference type="Rhea" id="RHEA:77103"/>
        <dbReference type="ChEBI" id="CHEBI:15377"/>
        <dbReference type="ChEBI" id="CHEBI:15378"/>
        <dbReference type="ChEBI" id="CHEBI:25629"/>
        <dbReference type="ChEBI" id="CHEBI:73990"/>
        <dbReference type="ChEBI" id="CHEBI:75468"/>
    </reaction>
</comment>
<accession>A0A821U6B5</accession>
<dbReference type="OrthoDB" id="8119704at2759"/>
<evidence type="ECO:0000259" key="12">
    <source>
        <dbReference type="Pfam" id="PF00561"/>
    </source>
</evidence>
<evidence type="ECO:0000256" key="9">
    <source>
        <dbReference type="ARBA" id="ARBA00048504"/>
    </source>
</evidence>
<feature type="domain" description="AB hydrolase-1" evidence="12">
    <location>
        <begin position="43"/>
        <end position="284"/>
    </location>
</feature>
<dbReference type="EC" id="3.1.1.116" evidence="3"/>
<evidence type="ECO:0000256" key="7">
    <source>
        <dbReference type="ARBA" id="ARBA00044064"/>
    </source>
</evidence>
<evidence type="ECO:0000256" key="8">
    <source>
        <dbReference type="ARBA" id="ARBA00048283"/>
    </source>
</evidence>